<comment type="caution">
    <text evidence="1">The sequence shown here is derived from an EMBL/GenBank/DDBJ whole genome shotgun (WGS) entry which is preliminary data.</text>
</comment>
<proteinExistence type="predicted"/>
<accession>A0ABU3RHN9</accession>
<reference evidence="1 2" key="1">
    <citation type="submission" date="2023-10" db="EMBL/GenBank/DDBJ databases">
        <title>Paenibacillus strain PFR10 Genome sequencing and assembly.</title>
        <authorList>
            <person name="Kim I."/>
        </authorList>
    </citation>
    <scope>NUCLEOTIDE SEQUENCE [LARGE SCALE GENOMIC DNA]</scope>
    <source>
        <strain evidence="1 2">PFR10</strain>
    </source>
</reference>
<dbReference type="EMBL" id="JAWCUD010000008">
    <property type="protein sequence ID" value="MDU0203792.1"/>
    <property type="molecule type" value="Genomic_DNA"/>
</dbReference>
<evidence type="ECO:0000313" key="1">
    <source>
        <dbReference type="EMBL" id="MDU0203792.1"/>
    </source>
</evidence>
<dbReference type="RefSeq" id="WP_315953875.1">
    <property type="nucleotide sequence ID" value="NZ_JAWCUD010000008.1"/>
</dbReference>
<dbReference type="Proteomes" id="UP001260980">
    <property type="component" value="Unassembled WGS sequence"/>
</dbReference>
<protein>
    <submittedName>
        <fullName evidence="1">Glycosyltransferase family 1 protein</fullName>
    </submittedName>
</protein>
<evidence type="ECO:0000313" key="2">
    <source>
        <dbReference type="Proteomes" id="UP001260980"/>
    </source>
</evidence>
<sequence>MSKILCVIRLGEVPLHLYHIISGFILLERQGIIDLKVERLGKGHPERLPYNMIEARVNGIQVLYDLNDGYDNLLREGQDFVDFLDSLLNKFHICFKRSFSPHQNSKLKHANKMLPLGLNYMVTVPGNTAHFPTPEDPKKEKIKKIIRMIPFSEYYNGRYYMNFFEGIPSLEKDPKILFMARLWDVEGDYAGQLSSSKKEERRYINEFRASCIRLCKKEFGPSFYGGVNSTGYASKYYADLIIDDKKVTKRNHYIERVKKSSICIATMGLHESIGWKFAEYVAASKAIATEELHYDVPGDFREGQNYLAFRTPSDCIDKIYRLKQDNEFRYKMMVNNYNYYHNFVRPDRIVFQSILAALQYGDYKSVQLERELS</sequence>
<keyword evidence="2" id="KW-1185">Reference proteome</keyword>
<name>A0ABU3RHN9_9BACL</name>
<gene>
    <name evidence="1" type="ORF">RQP52_22170</name>
</gene>
<organism evidence="1 2">
    <name type="scientific">Paenibacillus violae</name>
    <dbReference type="NCBI Taxonomy" id="3077234"/>
    <lineage>
        <taxon>Bacteria</taxon>
        <taxon>Bacillati</taxon>
        <taxon>Bacillota</taxon>
        <taxon>Bacilli</taxon>
        <taxon>Bacillales</taxon>
        <taxon>Paenibacillaceae</taxon>
        <taxon>Paenibacillus</taxon>
    </lineage>
</organism>